<evidence type="ECO:0008006" key="4">
    <source>
        <dbReference type="Google" id="ProtNLM"/>
    </source>
</evidence>
<dbReference type="Proteomes" id="UP001206925">
    <property type="component" value="Unassembled WGS sequence"/>
</dbReference>
<accession>A0AAD5DCA3</accession>
<gene>
    <name evidence="2" type="ORF">M8C21_025029</name>
</gene>
<name>A0AAD5DCA3_AMBAR</name>
<feature type="signal peptide" evidence="1">
    <location>
        <begin position="1"/>
        <end position="20"/>
    </location>
</feature>
<comment type="caution">
    <text evidence="2">The sequence shown here is derived from an EMBL/GenBank/DDBJ whole genome shotgun (WGS) entry which is preliminary data.</text>
</comment>
<sequence length="70" mass="7794">MLRIALCGTLLVVHLGKVDDWVVGSNVVNMARVWSLERRKNVLFRNNQGQGHMICRKYPGGVSQTAGKSQ</sequence>
<keyword evidence="1" id="KW-0732">Signal</keyword>
<dbReference type="EMBL" id="JAMZMK010000244">
    <property type="protein sequence ID" value="KAI7756844.1"/>
    <property type="molecule type" value="Genomic_DNA"/>
</dbReference>
<feature type="chain" id="PRO_5041910068" description="Secreted protein" evidence="1">
    <location>
        <begin position="21"/>
        <end position="70"/>
    </location>
</feature>
<keyword evidence="3" id="KW-1185">Reference proteome</keyword>
<protein>
    <recommendedName>
        <fullName evidence="4">Secreted protein</fullName>
    </recommendedName>
</protein>
<dbReference type="AlphaFoldDB" id="A0AAD5DCA3"/>
<evidence type="ECO:0000313" key="2">
    <source>
        <dbReference type="EMBL" id="KAI7756844.1"/>
    </source>
</evidence>
<evidence type="ECO:0000256" key="1">
    <source>
        <dbReference type="SAM" id="SignalP"/>
    </source>
</evidence>
<proteinExistence type="predicted"/>
<evidence type="ECO:0000313" key="3">
    <source>
        <dbReference type="Proteomes" id="UP001206925"/>
    </source>
</evidence>
<reference evidence="2" key="1">
    <citation type="submission" date="2022-06" db="EMBL/GenBank/DDBJ databases">
        <title>Uncovering the hologenomic basis of an extraordinary plant invasion.</title>
        <authorList>
            <person name="Bieker V.C."/>
            <person name="Martin M.D."/>
            <person name="Gilbert T."/>
            <person name="Hodgins K."/>
            <person name="Battlay P."/>
            <person name="Petersen B."/>
            <person name="Wilson J."/>
        </authorList>
    </citation>
    <scope>NUCLEOTIDE SEQUENCE</scope>
    <source>
        <strain evidence="2">AA19_3_7</strain>
        <tissue evidence="2">Leaf</tissue>
    </source>
</reference>
<organism evidence="2 3">
    <name type="scientific">Ambrosia artemisiifolia</name>
    <name type="common">Common ragweed</name>
    <dbReference type="NCBI Taxonomy" id="4212"/>
    <lineage>
        <taxon>Eukaryota</taxon>
        <taxon>Viridiplantae</taxon>
        <taxon>Streptophyta</taxon>
        <taxon>Embryophyta</taxon>
        <taxon>Tracheophyta</taxon>
        <taxon>Spermatophyta</taxon>
        <taxon>Magnoliopsida</taxon>
        <taxon>eudicotyledons</taxon>
        <taxon>Gunneridae</taxon>
        <taxon>Pentapetalae</taxon>
        <taxon>asterids</taxon>
        <taxon>campanulids</taxon>
        <taxon>Asterales</taxon>
        <taxon>Asteraceae</taxon>
        <taxon>Asteroideae</taxon>
        <taxon>Heliantheae alliance</taxon>
        <taxon>Heliantheae</taxon>
        <taxon>Ambrosia</taxon>
    </lineage>
</organism>